<evidence type="ECO:0000313" key="1">
    <source>
        <dbReference type="EMBL" id="CUA68370.1"/>
    </source>
</evidence>
<sequence>MSSIEEFDALAATKLEEHYAAAGEPEEIDDAFASGYFESLAEASDGKVVPLPGKAIADFLKGSQAFVNVKFEGPDLKFGSLQSGGRGAVFGKVVPGQTGTFLVKQIKKALLIRITNDGGKPWEGALFIGFSWSPIGSQSGTGTWEKL</sequence>
<name>A0A0K6FQ47_9AGAM</name>
<organism evidence="1 2">
    <name type="scientific">Rhizoctonia solani</name>
    <dbReference type="NCBI Taxonomy" id="456999"/>
    <lineage>
        <taxon>Eukaryota</taxon>
        <taxon>Fungi</taxon>
        <taxon>Dikarya</taxon>
        <taxon>Basidiomycota</taxon>
        <taxon>Agaricomycotina</taxon>
        <taxon>Agaricomycetes</taxon>
        <taxon>Cantharellales</taxon>
        <taxon>Ceratobasidiaceae</taxon>
        <taxon>Rhizoctonia</taxon>
    </lineage>
</organism>
<accession>A0A0K6FQ47</accession>
<dbReference type="EMBL" id="CYGV01000413">
    <property type="protein sequence ID" value="CUA68370.1"/>
    <property type="molecule type" value="Genomic_DNA"/>
</dbReference>
<evidence type="ECO:0000313" key="2">
    <source>
        <dbReference type="Proteomes" id="UP000044841"/>
    </source>
</evidence>
<proteinExistence type="predicted"/>
<protein>
    <submittedName>
        <fullName evidence="1">Uncharacterized protein</fullName>
    </submittedName>
</protein>
<gene>
    <name evidence="1" type="ORF">RSOLAG22IIIB_07885</name>
</gene>
<dbReference type="Proteomes" id="UP000044841">
    <property type="component" value="Unassembled WGS sequence"/>
</dbReference>
<reference evidence="1 2" key="1">
    <citation type="submission" date="2015-07" db="EMBL/GenBank/DDBJ databases">
        <authorList>
            <person name="Noorani M."/>
        </authorList>
    </citation>
    <scope>NUCLEOTIDE SEQUENCE [LARGE SCALE GENOMIC DNA]</scope>
    <source>
        <strain evidence="1">BBA 69670</strain>
    </source>
</reference>
<keyword evidence="2" id="KW-1185">Reference proteome</keyword>
<dbReference type="AlphaFoldDB" id="A0A0K6FQ47"/>